<proteinExistence type="inferred from homology"/>
<protein>
    <submittedName>
        <fullName evidence="11">CCA tRNA nucleotidyltransferase</fullName>
    </submittedName>
</protein>
<evidence type="ECO:0000259" key="9">
    <source>
        <dbReference type="Pfam" id="PF01743"/>
    </source>
</evidence>
<dbReference type="CDD" id="cd05398">
    <property type="entry name" value="NT_ClassII-CCAase"/>
    <property type="match status" value="1"/>
</dbReference>
<comment type="similarity">
    <text evidence="8">Belongs to the tRNA nucleotidyltransferase/poly(A) polymerase family.</text>
</comment>
<dbReference type="PANTHER" id="PTHR46173">
    <property type="entry name" value="CCA TRNA NUCLEOTIDYLTRANSFERASE 1, MITOCHONDRIAL"/>
    <property type="match status" value="1"/>
</dbReference>
<feature type="domain" description="Poly A polymerase head" evidence="9">
    <location>
        <begin position="28"/>
        <end position="150"/>
    </location>
</feature>
<organism evidence="11 12">
    <name type="scientific">Acetobacter conturbans</name>
    <dbReference type="NCBI Taxonomy" id="1737472"/>
    <lineage>
        <taxon>Bacteria</taxon>
        <taxon>Pseudomonadati</taxon>
        <taxon>Pseudomonadota</taxon>
        <taxon>Alphaproteobacteria</taxon>
        <taxon>Acetobacterales</taxon>
        <taxon>Acetobacteraceae</taxon>
        <taxon>Acetobacter</taxon>
    </lineage>
</organism>
<dbReference type="Pfam" id="PF01743">
    <property type="entry name" value="PolyA_pol"/>
    <property type="match status" value="1"/>
</dbReference>
<evidence type="ECO:0000256" key="6">
    <source>
        <dbReference type="ARBA" id="ARBA00022741"/>
    </source>
</evidence>
<keyword evidence="2 8" id="KW-0808">Transferase</keyword>
<dbReference type="Gene3D" id="1.10.3090.10">
    <property type="entry name" value="cca-adding enzyme, domain 2"/>
    <property type="match status" value="1"/>
</dbReference>
<dbReference type="RefSeq" id="WP_173568955.1">
    <property type="nucleotide sequence ID" value="NZ_WOSY01000002.1"/>
</dbReference>
<evidence type="ECO:0000256" key="2">
    <source>
        <dbReference type="ARBA" id="ARBA00022679"/>
    </source>
</evidence>
<evidence type="ECO:0000256" key="4">
    <source>
        <dbReference type="ARBA" id="ARBA00022695"/>
    </source>
</evidence>
<dbReference type="InterPro" id="IPR050264">
    <property type="entry name" value="Bact_CCA-adding_enz_type3_sf"/>
</dbReference>
<dbReference type="SUPFAM" id="SSF81301">
    <property type="entry name" value="Nucleotidyltransferase"/>
    <property type="match status" value="1"/>
</dbReference>
<reference evidence="11 12" key="1">
    <citation type="journal article" date="2020" name="Int. J. Syst. Evol. Microbiol.">
        <title>Novel acetic acid bacteria from cider fermentations: Acetobacter conturbans sp. nov. and Acetobacter fallax sp. nov.</title>
        <authorList>
            <person name="Sombolestani A.S."/>
            <person name="Cleenwerck I."/>
            <person name="Cnockaert M."/>
            <person name="Borremans W."/>
            <person name="Wieme A.D."/>
            <person name="De Vuyst L."/>
            <person name="Vandamme P."/>
        </authorList>
    </citation>
    <scope>NUCLEOTIDE SEQUENCE [LARGE SCALE GENOMIC DNA]</scope>
    <source>
        <strain evidence="11 12">LMG 1627</strain>
    </source>
</reference>
<evidence type="ECO:0000256" key="1">
    <source>
        <dbReference type="ARBA" id="ARBA00001946"/>
    </source>
</evidence>
<dbReference type="InterPro" id="IPR032828">
    <property type="entry name" value="PolyA_RNA-bd"/>
</dbReference>
<evidence type="ECO:0000256" key="7">
    <source>
        <dbReference type="ARBA" id="ARBA00022842"/>
    </source>
</evidence>
<evidence type="ECO:0000256" key="5">
    <source>
        <dbReference type="ARBA" id="ARBA00022723"/>
    </source>
</evidence>
<dbReference type="EMBL" id="WOSY01000002">
    <property type="protein sequence ID" value="NHN87684.1"/>
    <property type="molecule type" value="Genomic_DNA"/>
</dbReference>
<keyword evidence="3" id="KW-0819">tRNA processing</keyword>
<dbReference type="SUPFAM" id="SSF81891">
    <property type="entry name" value="Poly A polymerase C-terminal region-like"/>
    <property type="match status" value="1"/>
</dbReference>
<evidence type="ECO:0000313" key="11">
    <source>
        <dbReference type="EMBL" id="NHN87684.1"/>
    </source>
</evidence>
<dbReference type="Pfam" id="PF12627">
    <property type="entry name" value="PolyA_pol_RNAbd"/>
    <property type="match status" value="1"/>
</dbReference>
<comment type="cofactor">
    <cofactor evidence="1">
        <name>Mg(2+)</name>
        <dbReference type="ChEBI" id="CHEBI:18420"/>
    </cofactor>
</comment>
<keyword evidence="12" id="KW-1185">Reference proteome</keyword>
<feature type="domain" description="tRNA nucleotidyltransferase/poly(A) polymerase RNA and SrmB- binding" evidence="10">
    <location>
        <begin position="182"/>
        <end position="238"/>
    </location>
</feature>
<sequence>MRSEDRLTLHNLPDFPAIERIWQVLPSARLVGGAVRDLLKGVSASDFDFGTPVAPQDVMEMLKAAGIRAIPTGLAHGTVTAVIDGRGFEVTTLRRDERTDGRHAEVAWTSDWREDASRRDFTINAMSCDSDGRVHDYFGGFEDLAAGHVRFVGDARTRIREDALRILRFFRFQARFGSGEPDEETLAAIAGCVNLIELLSVERIWSELRRLLTGPNVVAILRLMDRTNVLTTCLPELKDHAEKAVRRVEALIGLGAPSDELLRLAALLAGSGSGDETVRKCLARLRLSRAESDAVLAMLGEPVPHPARILTEEDGLRLLAELPREIWLSRTWLAEAREKAEGDTPHSEAPWQTLRQMLSDLPMPVFPLAGRDLLAMGLPPGPKIGDLLAVVHTWWKGNGCRADKEAALAYLRRVIVS</sequence>
<keyword evidence="7" id="KW-0460">Magnesium</keyword>
<dbReference type="Proteomes" id="UP000631653">
    <property type="component" value="Unassembled WGS sequence"/>
</dbReference>
<dbReference type="PANTHER" id="PTHR46173:SF1">
    <property type="entry name" value="CCA TRNA NUCLEOTIDYLTRANSFERASE 1, MITOCHONDRIAL"/>
    <property type="match status" value="1"/>
</dbReference>
<keyword evidence="8" id="KW-0694">RNA-binding</keyword>
<evidence type="ECO:0000256" key="3">
    <source>
        <dbReference type="ARBA" id="ARBA00022694"/>
    </source>
</evidence>
<keyword evidence="5" id="KW-0479">Metal-binding</keyword>
<keyword evidence="4" id="KW-0548">Nucleotidyltransferase</keyword>
<name>A0ABX0K1U1_9PROT</name>
<keyword evidence="6" id="KW-0547">Nucleotide-binding</keyword>
<evidence type="ECO:0000313" key="12">
    <source>
        <dbReference type="Proteomes" id="UP000631653"/>
    </source>
</evidence>
<accession>A0ABX0K1U1</accession>
<evidence type="ECO:0000256" key="8">
    <source>
        <dbReference type="RuleBase" id="RU003953"/>
    </source>
</evidence>
<dbReference type="InterPro" id="IPR002646">
    <property type="entry name" value="PolA_pol_head_dom"/>
</dbReference>
<comment type="caution">
    <text evidence="11">The sequence shown here is derived from an EMBL/GenBank/DDBJ whole genome shotgun (WGS) entry which is preliminary data.</text>
</comment>
<gene>
    <name evidence="11" type="ORF">GOB81_03430</name>
</gene>
<dbReference type="InterPro" id="IPR043519">
    <property type="entry name" value="NT_sf"/>
</dbReference>
<evidence type="ECO:0000259" key="10">
    <source>
        <dbReference type="Pfam" id="PF12627"/>
    </source>
</evidence>
<dbReference type="Gene3D" id="3.30.460.10">
    <property type="entry name" value="Beta Polymerase, domain 2"/>
    <property type="match status" value="1"/>
</dbReference>